<gene>
    <name evidence="2" type="ORF">E5676_scaffold2750G00010</name>
    <name evidence="1" type="ORF">E6C27_scaffold24G001270</name>
</gene>
<accession>A0A5D3BAD2</accession>
<protein>
    <submittedName>
        <fullName evidence="2">Gypsy-like retrotransposase</fullName>
    </submittedName>
</protein>
<evidence type="ECO:0000313" key="4">
    <source>
        <dbReference type="Proteomes" id="UP000321947"/>
    </source>
</evidence>
<dbReference type="EMBL" id="SSTD01019234">
    <property type="protein sequence ID" value="TYJ96810.1"/>
    <property type="molecule type" value="Genomic_DNA"/>
</dbReference>
<evidence type="ECO:0000313" key="2">
    <source>
        <dbReference type="EMBL" id="TYJ96810.1"/>
    </source>
</evidence>
<comment type="caution">
    <text evidence="2">The sequence shown here is derived from an EMBL/GenBank/DDBJ whole genome shotgun (WGS) entry which is preliminary data.</text>
</comment>
<sequence>MDERTSNPPILRYVPLSRRKKGESPFVESPQVLRETFTTPLKITKQEIKIELIEASLPQRRTKDGFDAKAYKLMEKAGYDFTTHTEFKSLKIHEQPKLYSTQKKLLRKGHALPLARKGKVVDNNHITVKEVDSMKEKEGGSQRTSAFDRISPHVACAPDLKD</sequence>
<organism evidence="2 4">
    <name type="scientific">Cucumis melo var. makuwa</name>
    <name type="common">Oriental melon</name>
    <dbReference type="NCBI Taxonomy" id="1194695"/>
    <lineage>
        <taxon>Eukaryota</taxon>
        <taxon>Viridiplantae</taxon>
        <taxon>Streptophyta</taxon>
        <taxon>Embryophyta</taxon>
        <taxon>Tracheophyta</taxon>
        <taxon>Spermatophyta</taxon>
        <taxon>Magnoliopsida</taxon>
        <taxon>eudicotyledons</taxon>
        <taxon>Gunneridae</taxon>
        <taxon>Pentapetalae</taxon>
        <taxon>rosids</taxon>
        <taxon>fabids</taxon>
        <taxon>Cucurbitales</taxon>
        <taxon>Cucurbitaceae</taxon>
        <taxon>Benincaseae</taxon>
        <taxon>Cucumis</taxon>
    </lineage>
</organism>
<dbReference type="Proteomes" id="UP000321947">
    <property type="component" value="Unassembled WGS sequence"/>
</dbReference>
<reference evidence="3 4" key="1">
    <citation type="submission" date="2019-08" db="EMBL/GenBank/DDBJ databases">
        <title>Draft genome sequences of two oriental melons (Cucumis melo L. var makuwa).</title>
        <authorList>
            <person name="Kwon S.-Y."/>
        </authorList>
    </citation>
    <scope>NUCLEOTIDE SEQUENCE [LARGE SCALE GENOMIC DNA]</scope>
    <source>
        <strain evidence="4">cv. Chang Bougi</strain>
        <strain evidence="3">cv. SW 3</strain>
        <tissue evidence="2">Leaf</tissue>
    </source>
</reference>
<dbReference type="OrthoDB" id="10671029at2759"/>
<dbReference type="AlphaFoldDB" id="A0A5D3BAD2"/>
<dbReference type="EMBL" id="SSTE01008830">
    <property type="protein sequence ID" value="KAA0054384.1"/>
    <property type="molecule type" value="Genomic_DNA"/>
</dbReference>
<proteinExistence type="predicted"/>
<dbReference type="Proteomes" id="UP000321393">
    <property type="component" value="Unassembled WGS sequence"/>
</dbReference>
<evidence type="ECO:0000313" key="1">
    <source>
        <dbReference type="EMBL" id="KAA0054384.1"/>
    </source>
</evidence>
<name>A0A5D3BAD2_CUCMM</name>
<evidence type="ECO:0000313" key="3">
    <source>
        <dbReference type="Proteomes" id="UP000321393"/>
    </source>
</evidence>